<gene>
    <name evidence="6" type="primary">vapC</name>
    <name evidence="8" type="ORF">G0Q06_09165</name>
</gene>
<keyword evidence="1 6" id="KW-1277">Toxin-antitoxin system</keyword>
<dbReference type="AlphaFoldDB" id="A0A6B2M340"/>
<dbReference type="Gene3D" id="3.40.50.1010">
    <property type="entry name" value="5'-nuclease"/>
    <property type="match status" value="1"/>
</dbReference>
<dbReference type="GO" id="GO:0016787">
    <property type="term" value="F:hydrolase activity"/>
    <property type="evidence" value="ECO:0007669"/>
    <property type="project" value="UniProtKB-KW"/>
</dbReference>
<keyword evidence="3 6" id="KW-0479">Metal-binding</keyword>
<evidence type="ECO:0000256" key="5">
    <source>
        <dbReference type="ARBA" id="ARBA00022842"/>
    </source>
</evidence>
<keyword evidence="4 6" id="KW-0378">Hydrolase</keyword>
<dbReference type="RefSeq" id="WP_163964808.1">
    <property type="nucleotide sequence ID" value="NZ_JAAGNX010000002.1"/>
</dbReference>
<name>A0A6B2M340_9BACT</name>
<evidence type="ECO:0000256" key="1">
    <source>
        <dbReference type="ARBA" id="ARBA00022649"/>
    </source>
</evidence>
<keyword evidence="6" id="KW-0800">Toxin</keyword>
<comment type="cofactor">
    <cofactor evidence="6">
        <name>Mg(2+)</name>
        <dbReference type="ChEBI" id="CHEBI:18420"/>
    </cofactor>
</comment>
<keyword evidence="2 6" id="KW-0540">Nuclease</keyword>
<evidence type="ECO:0000313" key="8">
    <source>
        <dbReference type="EMBL" id="NDV62619.1"/>
    </source>
</evidence>
<dbReference type="HAMAP" id="MF_00265">
    <property type="entry name" value="VapC_Nob1"/>
    <property type="match status" value="1"/>
</dbReference>
<dbReference type="InterPro" id="IPR002716">
    <property type="entry name" value="PIN_dom"/>
</dbReference>
<dbReference type="CDD" id="cd09873">
    <property type="entry name" value="PIN_Pae0151-like"/>
    <property type="match status" value="1"/>
</dbReference>
<dbReference type="PANTHER" id="PTHR35901:SF1">
    <property type="entry name" value="EXONUCLEASE VAPC9"/>
    <property type="match status" value="1"/>
</dbReference>
<evidence type="ECO:0000313" key="9">
    <source>
        <dbReference type="Proteomes" id="UP000478417"/>
    </source>
</evidence>
<dbReference type="InterPro" id="IPR051619">
    <property type="entry name" value="TypeII_TA_RNase_PINc/VapC"/>
</dbReference>
<protein>
    <recommendedName>
        <fullName evidence="6">Ribonuclease VapC</fullName>
        <shortName evidence="6">RNase VapC</shortName>
        <ecNumber evidence="6">3.1.-.-</ecNumber>
    </recommendedName>
    <alternativeName>
        <fullName evidence="6">Toxin VapC</fullName>
    </alternativeName>
</protein>
<dbReference type="GO" id="GO:0004540">
    <property type="term" value="F:RNA nuclease activity"/>
    <property type="evidence" value="ECO:0007669"/>
    <property type="project" value="InterPro"/>
</dbReference>
<dbReference type="Proteomes" id="UP000478417">
    <property type="component" value="Unassembled WGS sequence"/>
</dbReference>
<dbReference type="EMBL" id="JAAGNX010000002">
    <property type="protein sequence ID" value="NDV62619.1"/>
    <property type="molecule type" value="Genomic_DNA"/>
</dbReference>
<feature type="binding site" evidence="6">
    <location>
        <position position="93"/>
    </location>
    <ligand>
        <name>Mg(2+)</name>
        <dbReference type="ChEBI" id="CHEBI:18420"/>
    </ligand>
</feature>
<evidence type="ECO:0000256" key="3">
    <source>
        <dbReference type="ARBA" id="ARBA00022723"/>
    </source>
</evidence>
<evidence type="ECO:0000256" key="4">
    <source>
        <dbReference type="ARBA" id="ARBA00022801"/>
    </source>
</evidence>
<dbReference type="GO" id="GO:0090729">
    <property type="term" value="F:toxin activity"/>
    <property type="evidence" value="ECO:0007669"/>
    <property type="project" value="UniProtKB-KW"/>
</dbReference>
<keyword evidence="5 6" id="KW-0460">Magnesium</keyword>
<comment type="function">
    <text evidence="6">Toxic component of a toxin-antitoxin (TA) system. An RNase.</text>
</comment>
<dbReference type="Pfam" id="PF01850">
    <property type="entry name" value="PIN"/>
    <property type="match status" value="1"/>
</dbReference>
<comment type="caution">
    <text evidence="8">The sequence shown here is derived from an EMBL/GenBank/DDBJ whole genome shotgun (WGS) entry which is preliminary data.</text>
</comment>
<evidence type="ECO:0000256" key="2">
    <source>
        <dbReference type="ARBA" id="ARBA00022722"/>
    </source>
</evidence>
<keyword evidence="9" id="KW-1185">Reference proteome</keyword>
<proteinExistence type="inferred from homology"/>
<sequence>MDANVIVYLLIRGERSVAAEALLQREPEWLAPGLWLDEFLNVLCTLERKGDVSASESHALLEDAHSLMGDNVYEVPPERVLAVARRTGLSGYDSQYVALAEDLGLKLHTCDKAILTCCPELAVLPE</sequence>
<accession>A0A6B2M340</accession>
<dbReference type="SUPFAM" id="SSF88723">
    <property type="entry name" value="PIN domain-like"/>
    <property type="match status" value="1"/>
</dbReference>
<feature type="domain" description="PIN" evidence="7">
    <location>
        <begin position="2"/>
        <end position="113"/>
    </location>
</feature>
<dbReference type="InterPro" id="IPR022907">
    <property type="entry name" value="VapC_family"/>
</dbReference>
<dbReference type="PANTHER" id="PTHR35901">
    <property type="entry name" value="RIBONUCLEASE VAPC3"/>
    <property type="match status" value="1"/>
</dbReference>
<dbReference type="GO" id="GO:0000287">
    <property type="term" value="F:magnesium ion binding"/>
    <property type="evidence" value="ECO:0007669"/>
    <property type="project" value="UniProtKB-UniRule"/>
</dbReference>
<dbReference type="InterPro" id="IPR029060">
    <property type="entry name" value="PIN-like_dom_sf"/>
</dbReference>
<reference evidence="8 9" key="1">
    <citation type="submission" date="2020-02" db="EMBL/GenBank/DDBJ databases">
        <title>Albibacoteraceae fam. nov., the first described family within the subdivision 4 Verrucomicrobia.</title>
        <authorList>
            <person name="Xi F."/>
        </authorList>
    </citation>
    <scope>NUCLEOTIDE SEQUENCE [LARGE SCALE GENOMIC DNA]</scope>
    <source>
        <strain evidence="8 9">CK1056</strain>
    </source>
</reference>
<dbReference type="InterPro" id="IPR044153">
    <property type="entry name" value="PIN_Pae0151-like"/>
</dbReference>
<evidence type="ECO:0000256" key="6">
    <source>
        <dbReference type="HAMAP-Rule" id="MF_00265"/>
    </source>
</evidence>
<comment type="similarity">
    <text evidence="6">Belongs to the PINc/VapC protein family.</text>
</comment>
<feature type="binding site" evidence="6">
    <location>
        <position position="2"/>
    </location>
    <ligand>
        <name>Mg(2+)</name>
        <dbReference type="ChEBI" id="CHEBI:18420"/>
    </ligand>
</feature>
<organism evidence="8 9">
    <name type="scientific">Oceanipulchritudo coccoides</name>
    <dbReference type="NCBI Taxonomy" id="2706888"/>
    <lineage>
        <taxon>Bacteria</taxon>
        <taxon>Pseudomonadati</taxon>
        <taxon>Verrucomicrobiota</taxon>
        <taxon>Opitutia</taxon>
        <taxon>Puniceicoccales</taxon>
        <taxon>Oceanipulchritudinaceae</taxon>
        <taxon>Oceanipulchritudo</taxon>
    </lineage>
</organism>
<dbReference type="EC" id="3.1.-.-" evidence="6"/>
<evidence type="ECO:0000259" key="7">
    <source>
        <dbReference type="Pfam" id="PF01850"/>
    </source>
</evidence>